<dbReference type="CDD" id="cd23462">
    <property type="entry name" value="beta-trefoil_Ricin_Pgant9-like"/>
    <property type="match status" value="1"/>
</dbReference>
<protein>
    <recommendedName>
        <fullName evidence="13">Ricin B lectin domain-containing protein</fullName>
    </recommendedName>
</protein>
<dbReference type="Pfam" id="PF00535">
    <property type="entry name" value="Glycos_transf_2"/>
    <property type="match status" value="2"/>
</dbReference>
<dbReference type="EMBL" id="JAMKOV010000002">
    <property type="protein sequence ID" value="KAI8043742.1"/>
    <property type="molecule type" value="Genomic_DNA"/>
</dbReference>
<dbReference type="GO" id="GO:0030246">
    <property type="term" value="F:carbohydrate binding"/>
    <property type="evidence" value="ECO:0007669"/>
    <property type="project" value="UniProtKB-KW"/>
</dbReference>
<dbReference type="GO" id="GO:0006493">
    <property type="term" value="P:protein O-linked glycosylation"/>
    <property type="evidence" value="ECO:0007669"/>
    <property type="project" value="TreeGrafter"/>
</dbReference>
<keyword evidence="15" id="KW-1185">Reference proteome</keyword>
<keyword evidence="5" id="KW-0735">Signal-anchor</keyword>
<keyword evidence="8 12" id="KW-0472">Membrane</keyword>
<dbReference type="PROSITE" id="PS50231">
    <property type="entry name" value="RICIN_B_LECTIN"/>
    <property type="match status" value="1"/>
</dbReference>
<accession>A0A9Q0BT39</accession>
<dbReference type="Proteomes" id="UP001059596">
    <property type="component" value="Unassembled WGS sequence"/>
</dbReference>
<keyword evidence="6 12" id="KW-1133">Transmembrane helix</keyword>
<evidence type="ECO:0000256" key="7">
    <source>
        <dbReference type="ARBA" id="ARBA00023034"/>
    </source>
</evidence>
<dbReference type="Gene3D" id="3.90.550.10">
    <property type="entry name" value="Spore Coat Polysaccharide Biosynthesis Protein SpsA, Chain A"/>
    <property type="match status" value="3"/>
</dbReference>
<dbReference type="GO" id="GO:0000139">
    <property type="term" value="C:Golgi membrane"/>
    <property type="evidence" value="ECO:0007669"/>
    <property type="project" value="UniProtKB-SubCell"/>
</dbReference>
<dbReference type="InterPro" id="IPR045885">
    <property type="entry name" value="GalNAc-T"/>
</dbReference>
<dbReference type="CDD" id="cd02510">
    <property type="entry name" value="pp-GalNAc-T"/>
    <property type="match status" value="1"/>
</dbReference>
<feature type="transmembrane region" description="Helical" evidence="12">
    <location>
        <begin position="446"/>
        <end position="468"/>
    </location>
</feature>
<dbReference type="Gene3D" id="2.80.10.50">
    <property type="match status" value="1"/>
</dbReference>
<evidence type="ECO:0000256" key="8">
    <source>
        <dbReference type="ARBA" id="ARBA00023136"/>
    </source>
</evidence>
<dbReference type="Pfam" id="PF00652">
    <property type="entry name" value="Ricin_B_lectin"/>
    <property type="match status" value="1"/>
</dbReference>
<reference evidence="14" key="1">
    <citation type="journal article" date="2023" name="Genome Biol. Evol.">
        <title>Long-read-based Genome Assembly of Drosophila gunungcola Reveals Fewer Chemosensory Genes in Flower-breeding Species.</title>
        <authorList>
            <person name="Negi A."/>
            <person name="Liao B.Y."/>
            <person name="Yeh S.D."/>
        </authorList>
    </citation>
    <scope>NUCLEOTIDE SEQUENCE</scope>
    <source>
        <strain evidence="14">Sukarami</strain>
    </source>
</reference>
<keyword evidence="4" id="KW-0430">Lectin</keyword>
<feature type="region of interest" description="Disordered" evidence="11">
    <location>
        <begin position="479"/>
        <end position="515"/>
    </location>
</feature>
<comment type="caution">
    <text evidence="14">The sequence shown here is derived from an EMBL/GenBank/DDBJ whole genome shotgun (WGS) entry which is preliminary data.</text>
</comment>
<evidence type="ECO:0000256" key="4">
    <source>
        <dbReference type="ARBA" id="ARBA00022734"/>
    </source>
</evidence>
<dbReference type="InterPro" id="IPR000772">
    <property type="entry name" value="Ricin_B_lectin"/>
</dbReference>
<evidence type="ECO:0000313" key="14">
    <source>
        <dbReference type="EMBL" id="KAI8043742.1"/>
    </source>
</evidence>
<dbReference type="InterPro" id="IPR029044">
    <property type="entry name" value="Nucleotide-diphossugar_trans"/>
</dbReference>
<dbReference type="AlphaFoldDB" id="A0A9Q0BT39"/>
<comment type="subcellular location">
    <subcellularLocation>
        <location evidence="1">Golgi apparatus membrane</location>
        <topology evidence="1">Single-pass type II membrane protein</topology>
    </subcellularLocation>
</comment>
<gene>
    <name evidence="14" type="ORF">M5D96_005080</name>
</gene>
<evidence type="ECO:0000256" key="9">
    <source>
        <dbReference type="ARBA" id="ARBA00023157"/>
    </source>
</evidence>
<evidence type="ECO:0000256" key="10">
    <source>
        <dbReference type="ARBA" id="ARBA00023180"/>
    </source>
</evidence>
<evidence type="ECO:0000259" key="13">
    <source>
        <dbReference type="SMART" id="SM00458"/>
    </source>
</evidence>
<evidence type="ECO:0000256" key="1">
    <source>
        <dbReference type="ARBA" id="ARBA00004323"/>
    </source>
</evidence>
<evidence type="ECO:0000313" key="15">
    <source>
        <dbReference type="Proteomes" id="UP001059596"/>
    </source>
</evidence>
<keyword evidence="9" id="KW-1015">Disulfide bond</keyword>
<feature type="domain" description="Ricin B lectin" evidence="13">
    <location>
        <begin position="906"/>
        <end position="1038"/>
    </location>
</feature>
<dbReference type="SMART" id="SM00458">
    <property type="entry name" value="RICIN"/>
    <property type="match status" value="1"/>
</dbReference>
<dbReference type="PANTHER" id="PTHR11675:SF134">
    <property type="entry name" value="N-ACETYLGALACTOSAMINYLTRANSFERASE 4-RELATED"/>
    <property type="match status" value="1"/>
</dbReference>
<dbReference type="SUPFAM" id="SSF53448">
    <property type="entry name" value="Nucleotide-diphospho-sugar transferases"/>
    <property type="match status" value="2"/>
</dbReference>
<sequence length="1052" mass="120310">MRENQQENEFSLAKVTLSQNELDILKIERNGNFRLPKQTAIRDWHDHLATKEDKIRTGLGEQGMAAEIPNIDEKDILYQMHGLNAKLSDHISLNRSLPDIRPLSCWHRKYLNKLPNVTVIMAFHNEHLSVLLRSISSIINRSPSELLKQIVLVDDASNLTDLGHKLEDVVALNFPKIIKILRFTERRGLIQARLEAAKIAICQVLIFLDSHIEVNINWIQKLPVFPEDKGFGSSPYRTPLIVGALAIDRNYFWQLGGYDEELDIWGGEQFELGFKVWMCGGMMLYVPCSRVGHINRGPMRSKQSPRNHNFVARNYKRVAEVWMDEYKTYVYDRSQELYEKTQAGLLTQRQSLRMSLKCKSFDWYMHSVAPDFLKIFPTLEPPGMISGSIESVAYPGFCVDSLNGNHKKPVVLSRCNGNGTNPAVSALDFHRQDVQMAMKRRYVKRLIRKIVLLVVAITSVSLVTTLIVERRMKRNADLEEQLDGNGDPVTPVFRAANIQPPRKAPRPPYQDRNSVRDVPQGEKIVGFRLPEPEGERKDWHDYAAMEADKKRTGFGENGMPAFIDDLSEKELEAEMSLKNGFNGLISDRISINRSVPDVRLEAVLLRSMYSVINRTPPELLKQIVLVDDGSEWQALKEPLDEHVAQHFPHLVTIVRNPERKGLIAARIAGAKVATGEVMVFFDSHIEVNYNWLPPLVEPIAINSKISTCPIVDVISHTDFSYAGGYQSGARGGFDWKMLYKQLPVLPEDSVDPSLPFRSPVMMGGLFAINSDYFWDLGGYDDELDIWGGEQYELSFKIWMCGGMLLDVPCSRVAHIFRGPMKPRSNPRGDNFVAKNHKRVAEVWMDEYKQYVYSRDPIYAKVDAGNLTRQHGIRQRLKCKSFHWFMTEVAPDFLAKFPPVEPPTYASGVIQNVANPIYCLDSMGLGVDKPVGMFSCAENKTHPQPNQFWDLGIHRDLKMREYDSVCLDVQNQPPNATVWMWSCHGQGGNQFWYYDRSNQWLVHFKNSNICMEGFVEDGNAKVVTNFCDQNNPRQRWQFGFVNNTMLDKFYDLQ</sequence>
<organism evidence="14 15">
    <name type="scientific">Drosophila gunungcola</name>
    <name type="common">fruit fly</name>
    <dbReference type="NCBI Taxonomy" id="103775"/>
    <lineage>
        <taxon>Eukaryota</taxon>
        <taxon>Metazoa</taxon>
        <taxon>Ecdysozoa</taxon>
        <taxon>Arthropoda</taxon>
        <taxon>Hexapoda</taxon>
        <taxon>Insecta</taxon>
        <taxon>Pterygota</taxon>
        <taxon>Neoptera</taxon>
        <taxon>Endopterygota</taxon>
        <taxon>Diptera</taxon>
        <taxon>Brachycera</taxon>
        <taxon>Muscomorpha</taxon>
        <taxon>Ephydroidea</taxon>
        <taxon>Drosophilidae</taxon>
        <taxon>Drosophila</taxon>
        <taxon>Sophophora</taxon>
    </lineage>
</organism>
<keyword evidence="3 12" id="KW-0812">Transmembrane</keyword>
<dbReference type="PANTHER" id="PTHR11675">
    <property type="entry name" value="N-ACETYLGALACTOSAMINYLTRANSFERASE"/>
    <property type="match status" value="1"/>
</dbReference>
<name>A0A9Q0BT39_9MUSC</name>
<proteinExistence type="inferred from homology"/>
<comment type="similarity">
    <text evidence="2">Belongs to the glycosyltransferase 2 family. GalNAc-T subfamily.</text>
</comment>
<dbReference type="SUPFAM" id="SSF50370">
    <property type="entry name" value="Ricin B-like lectins"/>
    <property type="match status" value="1"/>
</dbReference>
<evidence type="ECO:0000256" key="5">
    <source>
        <dbReference type="ARBA" id="ARBA00022968"/>
    </source>
</evidence>
<dbReference type="GO" id="GO:0004653">
    <property type="term" value="F:polypeptide N-acetylgalactosaminyltransferase activity"/>
    <property type="evidence" value="ECO:0007669"/>
    <property type="project" value="TreeGrafter"/>
</dbReference>
<dbReference type="InterPro" id="IPR035992">
    <property type="entry name" value="Ricin_B-like_lectins"/>
</dbReference>
<dbReference type="InterPro" id="IPR001173">
    <property type="entry name" value="Glyco_trans_2-like"/>
</dbReference>
<evidence type="ECO:0000256" key="11">
    <source>
        <dbReference type="SAM" id="MobiDB-lite"/>
    </source>
</evidence>
<evidence type="ECO:0000256" key="6">
    <source>
        <dbReference type="ARBA" id="ARBA00022989"/>
    </source>
</evidence>
<evidence type="ECO:0000256" key="3">
    <source>
        <dbReference type="ARBA" id="ARBA00022692"/>
    </source>
</evidence>
<evidence type="ECO:0000256" key="12">
    <source>
        <dbReference type="SAM" id="Phobius"/>
    </source>
</evidence>
<keyword evidence="10" id="KW-0325">Glycoprotein</keyword>
<evidence type="ECO:0000256" key="2">
    <source>
        <dbReference type="ARBA" id="ARBA00005680"/>
    </source>
</evidence>
<keyword evidence="7" id="KW-0333">Golgi apparatus</keyword>